<dbReference type="Proteomes" id="UP000789901">
    <property type="component" value="Unassembled WGS sequence"/>
</dbReference>
<gene>
    <name evidence="3" type="ORF">GMARGA_LOCUS42</name>
</gene>
<dbReference type="PANTHER" id="PTHR46662">
    <property type="entry name" value="DI-GLUCOSE BINDING PROTEIN WITH LEUCINE-RICH REPEAT DOMAIN-CONTAINING PROTEIN"/>
    <property type="match status" value="1"/>
</dbReference>
<keyword evidence="1" id="KW-0175">Coiled coil</keyword>
<feature type="compositionally biased region" description="Basic and acidic residues" evidence="2">
    <location>
        <begin position="974"/>
        <end position="987"/>
    </location>
</feature>
<dbReference type="SUPFAM" id="SSF52047">
    <property type="entry name" value="RNI-like"/>
    <property type="match status" value="1"/>
</dbReference>
<accession>A0ABM8VVI0</accession>
<evidence type="ECO:0000256" key="1">
    <source>
        <dbReference type="SAM" id="Coils"/>
    </source>
</evidence>
<name>A0ABM8VVI0_GIGMA</name>
<feature type="region of interest" description="Disordered" evidence="2">
    <location>
        <begin position="326"/>
        <end position="370"/>
    </location>
</feature>
<evidence type="ECO:0000313" key="3">
    <source>
        <dbReference type="EMBL" id="CAG8455788.1"/>
    </source>
</evidence>
<proteinExistence type="predicted"/>
<feature type="region of interest" description="Disordered" evidence="2">
    <location>
        <begin position="158"/>
        <end position="177"/>
    </location>
</feature>
<protein>
    <submittedName>
        <fullName evidence="3">26230_t:CDS:1</fullName>
    </submittedName>
</protein>
<evidence type="ECO:0000256" key="2">
    <source>
        <dbReference type="SAM" id="MobiDB-lite"/>
    </source>
</evidence>
<feature type="region of interest" description="Disordered" evidence="2">
    <location>
        <begin position="1110"/>
        <end position="1135"/>
    </location>
</feature>
<dbReference type="Gene3D" id="3.80.10.10">
    <property type="entry name" value="Ribonuclease Inhibitor"/>
    <property type="match status" value="2"/>
</dbReference>
<dbReference type="InterPro" id="IPR001611">
    <property type="entry name" value="Leu-rich_rpt"/>
</dbReference>
<organism evidence="3 4">
    <name type="scientific">Gigaspora margarita</name>
    <dbReference type="NCBI Taxonomy" id="4874"/>
    <lineage>
        <taxon>Eukaryota</taxon>
        <taxon>Fungi</taxon>
        <taxon>Fungi incertae sedis</taxon>
        <taxon>Mucoromycota</taxon>
        <taxon>Glomeromycotina</taxon>
        <taxon>Glomeromycetes</taxon>
        <taxon>Diversisporales</taxon>
        <taxon>Gigasporaceae</taxon>
        <taxon>Gigaspora</taxon>
    </lineage>
</organism>
<comment type="caution">
    <text evidence="3">The sequence shown here is derived from an EMBL/GenBank/DDBJ whole genome shotgun (WGS) entry which is preliminary data.</text>
</comment>
<feature type="compositionally biased region" description="Acidic residues" evidence="2">
    <location>
        <begin position="326"/>
        <end position="360"/>
    </location>
</feature>
<feature type="coiled-coil region" evidence="1">
    <location>
        <begin position="1063"/>
        <end position="1104"/>
    </location>
</feature>
<dbReference type="PROSITE" id="PS51450">
    <property type="entry name" value="LRR"/>
    <property type="match status" value="1"/>
</dbReference>
<evidence type="ECO:0000313" key="4">
    <source>
        <dbReference type="Proteomes" id="UP000789901"/>
    </source>
</evidence>
<keyword evidence="4" id="KW-1185">Reference proteome</keyword>
<dbReference type="PANTHER" id="PTHR46662:SF104">
    <property type="entry name" value="GPI-ANCHORED ADHESIN-LIKE PROTEIN PGA55-RELATED"/>
    <property type="match status" value="1"/>
</dbReference>
<reference evidence="3 4" key="1">
    <citation type="submission" date="2021-06" db="EMBL/GenBank/DDBJ databases">
        <authorList>
            <person name="Kallberg Y."/>
            <person name="Tangrot J."/>
            <person name="Rosling A."/>
        </authorList>
    </citation>
    <scope>NUCLEOTIDE SEQUENCE [LARGE SCALE GENOMIC DNA]</scope>
    <source>
        <strain evidence="3 4">120-4 pot B 10/14</strain>
    </source>
</reference>
<dbReference type="InterPro" id="IPR032675">
    <property type="entry name" value="LRR_dom_sf"/>
</dbReference>
<sequence length="1135" mass="130465">MYEKNKLTFDVSDPRFIPELRNGSELSQPTLLVRDIYANIPPAKEEKYKKEKELVEKIANVLLPNHSFKTRFIADEDYKGITLTLDKLNRKTYAICFTIEYLLELEKEDPGIFMDVVAHELAHAEYDELRERIKNEKLNEGSGYQTLGKDFVLSKYKDNDGDKPVENPNTLPRKPSNKENKLVCAKTMLDDKISRLPHITKGRQSCKNIKIFQITDKKSGSYNSIELVLHKPIPYLQSSENKVILANEPPFNGYKTGDKLAVDIDRTRFFSPNAEKAKIWSNSGIVAKVVAKDLSSPSYKNINIYRSEEFEGDQQTNEGQESIVSEIEEETEGIETEGEGSSESDEINDEDEESEVENSEELGSKIHPDFTEELQKKWEKRDFSYEETKEYVAVGLTPHEIEEKNTLNEEALPRVERVFIPILPQNYKRNEKIEILVTKIVNHELILSKGFTPNRTKRRLEIGLTPQDSAYAAWLRDVKKLTSEKVSGSEQQLREEYNNVLENYPNKKASKIYINKQLEGELDLKDYKDLEKAYISLKVDKKSQEEYNTKEKREQITELHINKKDLEGSLNLSDFVNLTRLSCFHNKLTELDLTGLTKLENNNLPEQDLSVFGRFSNLEYLYIGNGDKNKIKQNIYNHFTGSLKPLKNLTKLKELNISNTDIDSGLECLPDSLERLECSDEKRPENREYPLDGKCLGEFDKDNNKGKERKDIIRLNISKQELKGAFDCENLEALYCSNNQLTNLSFLTPLSKLKGLRANDNNKLSKQDLSSLKPLQELNKLQRLYISNTNLSEGLEYLPKSCEKLYCNSDYQHKSIELAKELDKSSRATTVVGGILTLVGQPIIGGVMAVASPFVDVAASQAKESYYDAKQEKWNDFLEDADTFLDNYHELLGILAPIEIDKLLEGKVSQEVKELSSRTDEFLKMYDEDENEEISLEELIKERDKLARDLNEGEEEKTAIIDYRKLSYGTSEVKASEEKAKEEDKSENQPPEIQRLQEKIKKIEQSLENETTDKPSPQELQTEIDDLKIKLATNYQQIKKELIERRGNLIFLQEQGQSVSEELELLDKRIIELKQNLVKSEQNKNNTKNQLNQAKIALLKYKEVEPDISEETVNTSELTNEEENSTQAQIQISPK</sequence>
<dbReference type="EMBL" id="CAJVQB010000002">
    <property type="protein sequence ID" value="CAG8455788.1"/>
    <property type="molecule type" value="Genomic_DNA"/>
</dbReference>
<feature type="region of interest" description="Disordered" evidence="2">
    <location>
        <begin position="972"/>
        <end position="994"/>
    </location>
</feature>